<evidence type="ECO:0000313" key="10">
    <source>
        <dbReference type="EMBL" id="OLF56731.1"/>
    </source>
</evidence>
<dbReference type="PANTHER" id="PTHR33908">
    <property type="entry name" value="MANNOSYLTRANSFERASE YKCB-RELATED"/>
    <property type="match status" value="1"/>
</dbReference>
<evidence type="ECO:0000256" key="5">
    <source>
        <dbReference type="ARBA" id="ARBA00022692"/>
    </source>
</evidence>
<comment type="caution">
    <text evidence="10">The sequence shown here is derived from an EMBL/GenBank/DDBJ whole genome shotgun (WGS) entry which is preliminary data.</text>
</comment>
<dbReference type="OrthoDB" id="139918at2"/>
<dbReference type="InterPro" id="IPR050297">
    <property type="entry name" value="LipidA_mod_glycosyltrf_83"/>
</dbReference>
<evidence type="ECO:0000256" key="8">
    <source>
        <dbReference type="SAM" id="Phobius"/>
    </source>
</evidence>
<evidence type="ECO:0000256" key="1">
    <source>
        <dbReference type="ARBA" id="ARBA00004651"/>
    </source>
</evidence>
<proteinExistence type="predicted"/>
<evidence type="ECO:0000313" key="11">
    <source>
        <dbReference type="Proteomes" id="UP000185578"/>
    </source>
</evidence>
<evidence type="ECO:0000256" key="7">
    <source>
        <dbReference type="ARBA" id="ARBA00023136"/>
    </source>
</evidence>
<dbReference type="GO" id="GO:0010041">
    <property type="term" value="P:response to iron(III) ion"/>
    <property type="evidence" value="ECO:0007669"/>
    <property type="project" value="TreeGrafter"/>
</dbReference>
<dbReference type="EMBL" id="MSCT01000001">
    <property type="protein sequence ID" value="OLF56731.1"/>
    <property type="molecule type" value="Genomic_DNA"/>
</dbReference>
<accession>A0A1Q8EY51</accession>
<organism evidence="10 11">
    <name type="scientific">Pseudomonas chlororaphis</name>
    <dbReference type="NCBI Taxonomy" id="587753"/>
    <lineage>
        <taxon>Bacteria</taxon>
        <taxon>Pseudomonadati</taxon>
        <taxon>Pseudomonadota</taxon>
        <taxon>Gammaproteobacteria</taxon>
        <taxon>Pseudomonadales</taxon>
        <taxon>Pseudomonadaceae</taxon>
        <taxon>Pseudomonas</taxon>
    </lineage>
</organism>
<evidence type="ECO:0000256" key="3">
    <source>
        <dbReference type="ARBA" id="ARBA00022676"/>
    </source>
</evidence>
<gene>
    <name evidence="10" type="ORF">BTN82_00225</name>
</gene>
<keyword evidence="6 8" id="KW-1133">Transmembrane helix</keyword>
<dbReference type="GO" id="GO:0005886">
    <property type="term" value="C:plasma membrane"/>
    <property type="evidence" value="ECO:0007669"/>
    <property type="project" value="UniProtKB-SubCell"/>
</dbReference>
<evidence type="ECO:0000259" key="9">
    <source>
        <dbReference type="Pfam" id="PF13231"/>
    </source>
</evidence>
<name>A0A1Q8EY51_9PSED</name>
<dbReference type="GO" id="GO:0009103">
    <property type="term" value="P:lipopolysaccharide biosynthetic process"/>
    <property type="evidence" value="ECO:0007669"/>
    <property type="project" value="TreeGrafter"/>
</dbReference>
<evidence type="ECO:0000256" key="2">
    <source>
        <dbReference type="ARBA" id="ARBA00022475"/>
    </source>
</evidence>
<sequence length="551" mass="60717">MEFRREPQWLRTSEPRLAGRWTSERLRLFAVLRAYWLLPILLLAAAVRFYDLTAAAIWGDEGSSLLLSQYDLNEIWVHAAHDVHPPLYFMLLHGWIAAFGDGILAIRSFSAWPGIACVGLGVWLVAQIASRRAAILAGFLLALLPTAVRYSQEVRMYALLGVWLLGATLALVYWVRQPRRQRYLVYYALLMGAAFYTHYFTALCVLAHWLYLALLRLQATPASLRIQRPGWWLANVAIVALFAPWLPGLVDLLQHLDQLKANGDVGWEPAVELASLPSMVWQLLTQDDGDGLAPLPFASLPLLMLGVVGLVAWRDRSPWRLHWLLAIYSTLPLLLVFVVSFVSPVFIERYLTAYALGLPLLVAIAVDRLLDQGRSGARGLALAVLLLFGGAEALGLKNNANVDANDQISALVDYVNQHYAAGDRIVTSDLLWYLSYVYYNRTDAQPLLYTPPAPNGASTRPNAYGFGTLVDQQAATLYVDYLSALPPGTGRVWLISTADQPDEFAPLPGAWRESAEFTAGNVRARLMLVCGAARAGTALPAACAQAAKPAG</sequence>
<dbReference type="GO" id="GO:0016763">
    <property type="term" value="F:pentosyltransferase activity"/>
    <property type="evidence" value="ECO:0007669"/>
    <property type="project" value="TreeGrafter"/>
</dbReference>
<keyword evidence="3" id="KW-0328">Glycosyltransferase</keyword>
<dbReference type="PANTHER" id="PTHR33908:SF3">
    <property type="entry name" value="UNDECAPRENYL PHOSPHATE-ALPHA-4-AMINO-4-DEOXY-L-ARABINOSE ARABINOSYL TRANSFERASE"/>
    <property type="match status" value="1"/>
</dbReference>
<protein>
    <recommendedName>
        <fullName evidence="9">Glycosyltransferase RgtA/B/C/D-like domain-containing protein</fullName>
    </recommendedName>
</protein>
<comment type="subcellular location">
    <subcellularLocation>
        <location evidence="1">Cell membrane</location>
        <topology evidence="1">Multi-pass membrane protein</topology>
    </subcellularLocation>
</comment>
<evidence type="ECO:0000256" key="6">
    <source>
        <dbReference type="ARBA" id="ARBA00022989"/>
    </source>
</evidence>
<evidence type="ECO:0000256" key="4">
    <source>
        <dbReference type="ARBA" id="ARBA00022679"/>
    </source>
</evidence>
<feature type="transmembrane region" description="Helical" evidence="8">
    <location>
        <begin position="187"/>
        <end position="211"/>
    </location>
</feature>
<keyword evidence="2" id="KW-1003">Cell membrane</keyword>
<reference evidence="10 11" key="1">
    <citation type="submission" date="2016-12" db="EMBL/GenBank/DDBJ databases">
        <authorList>
            <person name="Song W.-J."/>
            <person name="Kurnit D.M."/>
        </authorList>
    </citation>
    <scope>NUCLEOTIDE SEQUENCE [LARGE SCALE GENOMIC DNA]</scope>
    <source>
        <strain evidence="10 11">PCL1601</strain>
    </source>
</reference>
<feature type="transmembrane region" description="Helical" evidence="8">
    <location>
        <begin position="296"/>
        <end position="313"/>
    </location>
</feature>
<feature type="transmembrane region" description="Helical" evidence="8">
    <location>
        <begin position="325"/>
        <end position="347"/>
    </location>
</feature>
<feature type="transmembrane region" description="Helical" evidence="8">
    <location>
        <begin position="231"/>
        <end position="253"/>
    </location>
</feature>
<keyword evidence="7 8" id="KW-0472">Membrane</keyword>
<dbReference type="Proteomes" id="UP000185578">
    <property type="component" value="Unassembled WGS sequence"/>
</dbReference>
<keyword evidence="5 8" id="KW-0812">Transmembrane</keyword>
<feature type="transmembrane region" description="Helical" evidence="8">
    <location>
        <begin position="35"/>
        <end position="58"/>
    </location>
</feature>
<keyword evidence="4" id="KW-0808">Transferase</keyword>
<dbReference type="InterPro" id="IPR038731">
    <property type="entry name" value="RgtA/B/C-like"/>
</dbReference>
<feature type="domain" description="Glycosyltransferase RgtA/B/C/D-like" evidence="9">
    <location>
        <begin position="84"/>
        <end position="246"/>
    </location>
</feature>
<feature type="transmembrane region" description="Helical" evidence="8">
    <location>
        <begin position="156"/>
        <end position="175"/>
    </location>
</feature>
<dbReference type="AlphaFoldDB" id="A0A1Q8EY51"/>
<feature type="transmembrane region" description="Helical" evidence="8">
    <location>
        <begin position="109"/>
        <end position="126"/>
    </location>
</feature>
<dbReference type="Pfam" id="PF13231">
    <property type="entry name" value="PMT_2"/>
    <property type="match status" value="1"/>
</dbReference>
<dbReference type="RefSeq" id="WP_075117185.1">
    <property type="nucleotide sequence ID" value="NZ_MSCT01000001.1"/>
</dbReference>